<dbReference type="eggNOG" id="COG1774">
    <property type="taxonomic scope" value="Bacteria"/>
</dbReference>
<evidence type="ECO:0000313" key="4">
    <source>
        <dbReference type="Proteomes" id="UP000004090"/>
    </source>
</evidence>
<dbReference type="InterPro" id="IPR047767">
    <property type="entry name" value="PSP1-like"/>
</dbReference>
<dbReference type="Pfam" id="PF04468">
    <property type="entry name" value="PSP1"/>
    <property type="match status" value="1"/>
</dbReference>
<dbReference type="GeneID" id="92793033"/>
<reference evidence="3 4" key="2">
    <citation type="submission" date="2007-09" db="EMBL/GenBank/DDBJ databases">
        <authorList>
            <person name="Fulton L."/>
            <person name="Clifton S."/>
            <person name="Fulton B."/>
            <person name="Xu J."/>
            <person name="Minx P."/>
            <person name="Pepin K.H."/>
            <person name="Johnson M."/>
            <person name="Thiruvilangam P."/>
            <person name="Bhonagiri V."/>
            <person name="Nash W.E."/>
            <person name="Mardis E.R."/>
            <person name="Wilson R.K."/>
        </authorList>
    </citation>
    <scope>NUCLEOTIDE SEQUENCE [LARGE SCALE GENOMIC DNA]</scope>
    <source>
        <strain evidence="3 4">DSM 3991</strain>
    </source>
</reference>
<dbReference type="InterPro" id="IPR007557">
    <property type="entry name" value="PSP1_C"/>
</dbReference>
<comment type="caution">
    <text evidence="3">The sequence shown here is derived from an EMBL/GenBank/DDBJ whole genome shotgun (WGS) entry which is preliminary data.</text>
</comment>
<accession>A8RA90</accession>
<dbReference type="PROSITE" id="PS51411">
    <property type="entry name" value="PSP1_C"/>
    <property type="match status" value="1"/>
</dbReference>
<proteinExistence type="predicted"/>
<dbReference type="EMBL" id="ABAW02000018">
    <property type="protein sequence ID" value="EDP11563.1"/>
    <property type="molecule type" value="Genomic_DNA"/>
</dbReference>
<gene>
    <name evidence="3" type="ORF">EUBDOL_00741</name>
</gene>
<feature type="region of interest" description="Disordered" evidence="1">
    <location>
        <begin position="1"/>
        <end position="28"/>
    </location>
</feature>
<dbReference type="AlphaFoldDB" id="A8RA90"/>
<name>A8RA90_9FIRM</name>
<dbReference type="Proteomes" id="UP000004090">
    <property type="component" value="Unassembled WGS sequence"/>
</dbReference>
<dbReference type="HOGENOM" id="CLU_033149_2_0_9"/>
<dbReference type="PANTHER" id="PTHR43830:SF3">
    <property type="entry name" value="PROTEIN PSP1"/>
    <property type="match status" value="1"/>
</dbReference>
<sequence>MSYEHNPHKINAHQKQHTPKERKEDSKPARSYQYVAYVSFSESKKVYTFGSDVNTYKVGDKVIVETIRGLEMGEIVKESEAFFSNGMEIKPILRKATEKDLKQVKENEEKAKKAMEICRECIQKLHLDMNLIEAEYTLDCSKIIFVYVADERVDFRELLKELASIFKCRIELRQIGPRNKSKIIGGLGSCGMETCCSRFLNDFEVISINMAKNQLLALNIQKLSGQCGKLMCCLRYEDSQYKKLREGLPKLNSQVEYKGQRYRITSMNVLLQQVKIENKEDVQFLDFKELWPDIDFSNR</sequence>
<evidence type="ECO:0000313" key="3">
    <source>
        <dbReference type="EMBL" id="EDP11563.1"/>
    </source>
</evidence>
<dbReference type="GO" id="GO:0005737">
    <property type="term" value="C:cytoplasm"/>
    <property type="evidence" value="ECO:0007669"/>
    <property type="project" value="TreeGrafter"/>
</dbReference>
<dbReference type="NCBIfam" id="NF041131">
    <property type="entry name" value="RicT_YaaT_fam"/>
    <property type="match status" value="1"/>
</dbReference>
<dbReference type="RefSeq" id="WP_004798612.1">
    <property type="nucleotide sequence ID" value="NZ_DS483474.1"/>
</dbReference>
<evidence type="ECO:0000256" key="1">
    <source>
        <dbReference type="SAM" id="MobiDB-lite"/>
    </source>
</evidence>
<organism evidence="3 4">
    <name type="scientific">Amedibacillus dolichus DSM 3991</name>
    <dbReference type="NCBI Taxonomy" id="428127"/>
    <lineage>
        <taxon>Bacteria</taxon>
        <taxon>Bacillati</taxon>
        <taxon>Bacillota</taxon>
        <taxon>Erysipelotrichia</taxon>
        <taxon>Erysipelotrichales</taxon>
        <taxon>Erysipelotrichaceae</taxon>
        <taxon>Amedibacillus</taxon>
    </lineage>
</organism>
<reference evidence="3 4" key="1">
    <citation type="submission" date="2007-09" db="EMBL/GenBank/DDBJ databases">
        <title>Draft genome sequence of Eubacterium dolichum (DSM 3991).</title>
        <authorList>
            <person name="Sudarsanam P."/>
            <person name="Ley R."/>
            <person name="Guruge J."/>
            <person name="Turnbaugh P.J."/>
            <person name="Mahowald M."/>
            <person name="Liep D."/>
            <person name="Gordon J."/>
        </authorList>
    </citation>
    <scope>NUCLEOTIDE SEQUENCE [LARGE SCALE GENOMIC DNA]</scope>
    <source>
        <strain evidence="3 4">DSM 3991</strain>
    </source>
</reference>
<feature type="domain" description="PSP1 C-terminal" evidence="2">
    <location>
        <begin position="90"/>
        <end position="175"/>
    </location>
</feature>
<dbReference type="PANTHER" id="PTHR43830">
    <property type="entry name" value="PROTEIN PSP1"/>
    <property type="match status" value="1"/>
</dbReference>
<evidence type="ECO:0000259" key="2">
    <source>
        <dbReference type="PROSITE" id="PS51411"/>
    </source>
</evidence>
<feature type="compositionally biased region" description="Basic and acidic residues" evidence="1">
    <location>
        <begin position="18"/>
        <end position="28"/>
    </location>
</feature>
<feature type="compositionally biased region" description="Basic residues" evidence="1">
    <location>
        <begin position="8"/>
        <end position="17"/>
    </location>
</feature>
<protein>
    <submittedName>
        <fullName evidence="3">PSP1 C-terminal domain protein</fullName>
    </submittedName>
</protein>
<dbReference type="STRING" id="428127.EUBDOL_00741"/>